<comment type="caution">
    <text evidence="1">The sequence shown here is derived from an EMBL/GenBank/DDBJ whole genome shotgun (WGS) entry which is preliminary data.</text>
</comment>
<evidence type="ECO:0000313" key="2">
    <source>
        <dbReference type="Proteomes" id="UP001199916"/>
    </source>
</evidence>
<keyword evidence="2" id="KW-1185">Reference proteome</keyword>
<protein>
    <submittedName>
        <fullName evidence="1">Uncharacterized protein</fullName>
    </submittedName>
</protein>
<accession>A0ABS8YJT0</accession>
<sequence>MMVNQQAWINLLLYKTGEGNYDLGIMIRYQDGKETTKLYAAEDGKVRYIPNLYIPAGATLFFVIEAKVFSDPSDVYSIYLVDPSLEK</sequence>
<organism evidence="1 2">
    <name type="scientific">Paenibacillus profundus</name>
    <dbReference type="NCBI Taxonomy" id="1173085"/>
    <lineage>
        <taxon>Bacteria</taxon>
        <taxon>Bacillati</taxon>
        <taxon>Bacillota</taxon>
        <taxon>Bacilli</taxon>
        <taxon>Bacillales</taxon>
        <taxon>Paenibacillaceae</taxon>
        <taxon>Paenibacillus</taxon>
    </lineage>
</organism>
<name>A0ABS8YJT0_9BACL</name>
<proteinExistence type="predicted"/>
<reference evidence="1 2" key="1">
    <citation type="submission" date="2021-11" db="EMBL/GenBank/DDBJ databases">
        <title>Draft genome sequence of Paenibacillus profundus YoMME, a new Gram-positive bacteria with exoelectrogenic properties.</title>
        <authorList>
            <person name="Hubenova Y."/>
            <person name="Hubenova E."/>
            <person name="Manasiev Y."/>
            <person name="Peykov S."/>
            <person name="Mitov M."/>
        </authorList>
    </citation>
    <scope>NUCLEOTIDE SEQUENCE [LARGE SCALE GENOMIC DNA]</scope>
    <source>
        <strain evidence="1 2">YoMME</strain>
    </source>
</reference>
<dbReference type="EMBL" id="JAJNBZ010000024">
    <property type="protein sequence ID" value="MCE5172066.1"/>
    <property type="molecule type" value="Genomic_DNA"/>
</dbReference>
<evidence type="ECO:0000313" key="1">
    <source>
        <dbReference type="EMBL" id="MCE5172066.1"/>
    </source>
</evidence>
<gene>
    <name evidence="1" type="ORF">LQV63_22555</name>
</gene>
<dbReference type="Proteomes" id="UP001199916">
    <property type="component" value="Unassembled WGS sequence"/>
</dbReference>